<dbReference type="PANTHER" id="PTHR15934:SF2">
    <property type="entry name" value="A-KINASE ANCHOR PROTEIN 7-LIKE PHOSPHOESTERASE DOMAIN-CONTAINING PROTEIN"/>
    <property type="match status" value="1"/>
</dbReference>
<dbReference type="Proteomes" id="UP001162480">
    <property type="component" value="Chromosome 5"/>
</dbReference>
<feature type="compositionally biased region" description="Polar residues" evidence="1">
    <location>
        <begin position="572"/>
        <end position="605"/>
    </location>
</feature>
<keyword evidence="4" id="KW-1185">Reference proteome</keyword>
<evidence type="ECO:0000313" key="4">
    <source>
        <dbReference type="Proteomes" id="UP001162480"/>
    </source>
</evidence>
<protein>
    <recommendedName>
        <fullName evidence="2">A-kinase anchor protein 7-like phosphoesterase domain-containing protein</fullName>
    </recommendedName>
</protein>
<dbReference type="InterPro" id="IPR009097">
    <property type="entry name" value="Cyclic_Pdiesterase"/>
</dbReference>
<evidence type="ECO:0000259" key="2">
    <source>
        <dbReference type="Pfam" id="PF10469"/>
    </source>
</evidence>
<dbReference type="InterPro" id="IPR052641">
    <property type="entry name" value="AKAP7_isoform_gamma"/>
</dbReference>
<dbReference type="GO" id="GO:0034237">
    <property type="term" value="F:protein kinase A regulatory subunit binding"/>
    <property type="evidence" value="ECO:0007669"/>
    <property type="project" value="TreeGrafter"/>
</dbReference>
<feature type="compositionally biased region" description="Low complexity" evidence="1">
    <location>
        <begin position="56"/>
        <end position="69"/>
    </location>
</feature>
<name>A0AA36F227_OCTVU</name>
<proteinExistence type="predicted"/>
<feature type="domain" description="A-kinase anchor protein 7-like phosphoesterase" evidence="2">
    <location>
        <begin position="230"/>
        <end position="429"/>
    </location>
</feature>
<accession>A0AA36F227</accession>
<dbReference type="SUPFAM" id="SSF55144">
    <property type="entry name" value="LigT-like"/>
    <property type="match status" value="1"/>
</dbReference>
<dbReference type="PANTHER" id="PTHR15934">
    <property type="entry name" value="RNA 2',3'-CYCLIC PHOSPHODIESTERASE"/>
    <property type="match status" value="1"/>
</dbReference>
<gene>
    <name evidence="3" type="ORF">OCTVUL_1B024397</name>
</gene>
<evidence type="ECO:0000256" key="1">
    <source>
        <dbReference type="SAM" id="MobiDB-lite"/>
    </source>
</evidence>
<dbReference type="GO" id="GO:0005829">
    <property type="term" value="C:cytosol"/>
    <property type="evidence" value="ECO:0007669"/>
    <property type="project" value="TreeGrafter"/>
</dbReference>
<feature type="region of interest" description="Disordered" evidence="1">
    <location>
        <begin position="431"/>
        <end position="474"/>
    </location>
</feature>
<dbReference type="EMBL" id="OX597818">
    <property type="protein sequence ID" value="CAI9722766.1"/>
    <property type="molecule type" value="Genomic_DNA"/>
</dbReference>
<dbReference type="Pfam" id="PF10469">
    <property type="entry name" value="AKAP7_NLS"/>
    <property type="match status" value="1"/>
</dbReference>
<organism evidence="3 4">
    <name type="scientific">Octopus vulgaris</name>
    <name type="common">Common octopus</name>
    <dbReference type="NCBI Taxonomy" id="6645"/>
    <lineage>
        <taxon>Eukaryota</taxon>
        <taxon>Metazoa</taxon>
        <taxon>Spiralia</taxon>
        <taxon>Lophotrochozoa</taxon>
        <taxon>Mollusca</taxon>
        <taxon>Cephalopoda</taxon>
        <taxon>Coleoidea</taxon>
        <taxon>Octopodiformes</taxon>
        <taxon>Octopoda</taxon>
        <taxon>Incirrata</taxon>
        <taxon>Octopodidae</taxon>
        <taxon>Octopus</taxon>
    </lineage>
</organism>
<feature type="region of interest" description="Disordered" evidence="1">
    <location>
        <begin position="39"/>
        <end position="89"/>
    </location>
</feature>
<feature type="compositionally biased region" description="Polar residues" evidence="1">
    <location>
        <begin position="431"/>
        <end position="461"/>
    </location>
</feature>
<feature type="region of interest" description="Disordered" evidence="1">
    <location>
        <begin position="491"/>
        <end position="514"/>
    </location>
</feature>
<feature type="compositionally biased region" description="Basic and acidic residues" evidence="1">
    <location>
        <begin position="465"/>
        <end position="474"/>
    </location>
</feature>
<dbReference type="InterPro" id="IPR019510">
    <property type="entry name" value="AKAP7-like_phosphoesterase"/>
</dbReference>
<feature type="compositionally biased region" description="Low complexity" evidence="1">
    <location>
        <begin position="39"/>
        <end position="48"/>
    </location>
</feature>
<evidence type="ECO:0000313" key="3">
    <source>
        <dbReference type="EMBL" id="CAI9722766.1"/>
    </source>
</evidence>
<dbReference type="GO" id="GO:0010738">
    <property type="term" value="P:regulation of protein kinase A signaling"/>
    <property type="evidence" value="ECO:0007669"/>
    <property type="project" value="TreeGrafter"/>
</dbReference>
<reference evidence="3" key="1">
    <citation type="submission" date="2023-08" db="EMBL/GenBank/DDBJ databases">
        <authorList>
            <person name="Alioto T."/>
            <person name="Alioto T."/>
            <person name="Gomez Garrido J."/>
        </authorList>
    </citation>
    <scope>NUCLEOTIDE SEQUENCE</scope>
</reference>
<dbReference type="Gene3D" id="3.90.1140.10">
    <property type="entry name" value="Cyclic phosphodiesterase"/>
    <property type="match status" value="1"/>
</dbReference>
<feature type="region of interest" description="Disordered" evidence="1">
    <location>
        <begin position="572"/>
        <end position="618"/>
    </location>
</feature>
<sequence length="618" mass="67692">MSRSVSKLFINFHGVIGALQPPLKLSQLTLNMDWGYSDTDTSSTNNPSSRDECLTMSPSLSSEMSASDSDPPPKADISPPESIQDTKSKLKSRILPKSLLDSVTEKIRGGIVPQADIVKSPCNFNDNSYTEEENQLTNTTFLVDETVSPTFSPKTFIDKQEAENITVVPEGEVLTSSECNDSVTKQTVIDEESATVTFNDLSDDNSILTVFSDEETRTKKQNKKSSKPIPNYFISIQFSDTEINTNLKDVQKSVMKKNGNYSLAVVPLHSLHMTLAVMHLGGDDDIDRARAALDRSGVKLTPKYEKELLKLPLQGLGNFRNSVVFAKVQPGDHVAKLEEIAEEIQAQFFAEGLVGKQSDFKPHVTVMKLSRVGKKLTKKTGLKKIYPDVYEEFIESYFGCQPVGSIQLCSMLKRKGISGYYHIEHEINFGTSSKNGTKNSNAAPESVSENQMELGSTSKPSPDNEFEKATDISEKINSTSDEAVNYADEMNMSSSSTLRPDSSHSVIGSQSQLDTESTCPAEIVTVIEPLVVAEMSSISVVEPSSPCKSFVDVIEEGLELAEEAIEYVNKGSSLPRASSHSESLPNSDPHETNIQISGNEESSPLTKKLKKTPSCCIM</sequence>
<dbReference type="AlphaFoldDB" id="A0AA36F227"/>